<feature type="disulfide bond" evidence="3">
    <location>
        <begin position="321"/>
        <end position="354"/>
    </location>
</feature>
<dbReference type="SUPFAM" id="SSF50630">
    <property type="entry name" value="Acid proteases"/>
    <property type="match status" value="1"/>
</dbReference>
<evidence type="ECO:0000256" key="1">
    <source>
        <dbReference type="ARBA" id="ARBA00007447"/>
    </source>
</evidence>
<gene>
    <name evidence="7" type="ORF">E0L32_006453</name>
</gene>
<dbReference type="InterPro" id="IPR001461">
    <property type="entry name" value="Aspartic_peptidase_A1"/>
</dbReference>
<reference evidence="7 8" key="1">
    <citation type="submission" date="2019-06" db="EMBL/GenBank/DDBJ databases">
        <title>Draft genome sequence of the filamentous fungus Phialemoniopsis curvata isolated from diesel fuel.</title>
        <authorList>
            <person name="Varaljay V.A."/>
            <person name="Lyon W.J."/>
            <person name="Crouch A.L."/>
            <person name="Drake C.E."/>
            <person name="Hollomon J.M."/>
            <person name="Nadeau L.J."/>
            <person name="Nunn H.S."/>
            <person name="Stevenson B.S."/>
            <person name="Bojanowski C.L."/>
            <person name="Crookes-Goodson W.J."/>
        </authorList>
    </citation>
    <scope>NUCLEOTIDE SEQUENCE [LARGE SCALE GENOMIC DNA]</scope>
    <source>
        <strain evidence="7 8">D216</strain>
    </source>
</reference>
<dbReference type="EMBL" id="SKBQ01000037">
    <property type="protein sequence ID" value="TPX13027.1"/>
    <property type="molecule type" value="Genomic_DNA"/>
</dbReference>
<keyword evidence="3" id="KW-1015">Disulfide bond</keyword>
<dbReference type="GO" id="GO:0006508">
    <property type="term" value="P:proteolysis"/>
    <property type="evidence" value="ECO:0007669"/>
    <property type="project" value="InterPro"/>
</dbReference>
<evidence type="ECO:0000259" key="6">
    <source>
        <dbReference type="PROSITE" id="PS51767"/>
    </source>
</evidence>
<dbReference type="RefSeq" id="XP_030994738.1">
    <property type="nucleotide sequence ID" value="XM_031141087.1"/>
</dbReference>
<dbReference type="PANTHER" id="PTHR47966:SF65">
    <property type="entry name" value="ASPARTIC-TYPE ENDOPEPTIDASE"/>
    <property type="match status" value="1"/>
</dbReference>
<dbReference type="GO" id="GO:0004190">
    <property type="term" value="F:aspartic-type endopeptidase activity"/>
    <property type="evidence" value="ECO:0007669"/>
    <property type="project" value="InterPro"/>
</dbReference>
<dbReference type="Pfam" id="PF00026">
    <property type="entry name" value="Asp"/>
    <property type="match status" value="1"/>
</dbReference>
<evidence type="ECO:0000256" key="5">
    <source>
        <dbReference type="SAM" id="SignalP"/>
    </source>
</evidence>
<dbReference type="PROSITE" id="PS51767">
    <property type="entry name" value="PEPTIDASE_A1"/>
    <property type="match status" value="1"/>
</dbReference>
<dbReference type="InterPro" id="IPR033121">
    <property type="entry name" value="PEPTIDASE_A1"/>
</dbReference>
<protein>
    <recommendedName>
        <fullName evidence="6">Peptidase A1 domain-containing protein</fullName>
    </recommendedName>
</protein>
<feature type="active site" evidence="2">
    <location>
        <position position="90"/>
    </location>
</feature>
<dbReference type="InParanoid" id="A0A507AZY1"/>
<keyword evidence="5" id="KW-0732">Signal</keyword>
<dbReference type="InterPro" id="IPR021109">
    <property type="entry name" value="Peptidase_aspartic_dom_sf"/>
</dbReference>
<dbReference type="Gene3D" id="2.40.70.10">
    <property type="entry name" value="Acid Proteases"/>
    <property type="match status" value="2"/>
</dbReference>
<comment type="caution">
    <text evidence="7">The sequence shown here is derived from an EMBL/GenBank/DDBJ whole genome shotgun (WGS) entry which is preliminary data.</text>
</comment>
<feature type="active site" evidence="2">
    <location>
        <position position="286"/>
    </location>
</feature>
<sequence>MALQLLILALSVSTSFAQSQGSTHEGCIHLPIVHSTNQQAFGKRAVQFSLANRSDVAYYAKRRPNPPFGRARKEKVELGTPPQPQFVQLDTGSFELWVNPTCSTAGSFGDAGFCSSVGNFDTAKSSTFQSIGTTKSLRYGIGSANITYVKDDIALPGSSSILKAVQFGVATATEDEFSGILGIGYGLGLTTRYRNFVDELAAQNVTRVKAFTLALGGKDEQEGVIVFGGVDTSKFAGRLARLPIIPAAQSPDGVPRYWVAMQSMTLTPPSLRRKTYSNSTMPVFLDSGSTLTLLPTALVAAVAADFGATTQDSSGFYSVDCALTKVNGTLDFAFEGVTVRVPYKEIIRQSGNQCVLGIMPNPDFVLLGDTFLRSAYVIFDLDNHAVWMTQYTNCGSSPAAVNDSKAFPSLIGTCNLQKAAVNDAASSSSVSTGTPTTVSTGGAAGGAASPSRSSTVSAAGTVTPRRQASIFALAIVVAVGVVS</sequence>
<dbReference type="GeneID" id="41973900"/>
<dbReference type="PRINTS" id="PR00792">
    <property type="entry name" value="PEPSIN"/>
</dbReference>
<feature type="compositionally biased region" description="Low complexity" evidence="4">
    <location>
        <begin position="426"/>
        <end position="455"/>
    </location>
</feature>
<organism evidence="7 8">
    <name type="scientific">Thyridium curvatum</name>
    <dbReference type="NCBI Taxonomy" id="1093900"/>
    <lineage>
        <taxon>Eukaryota</taxon>
        <taxon>Fungi</taxon>
        <taxon>Dikarya</taxon>
        <taxon>Ascomycota</taxon>
        <taxon>Pezizomycotina</taxon>
        <taxon>Sordariomycetes</taxon>
        <taxon>Sordariomycetidae</taxon>
        <taxon>Thyridiales</taxon>
        <taxon>Thyridiaceae</taxon>
        <taxon>Thyridium</taxon>
    </lineage>
</organism>
<dbReference type="OrthoDB" id="771136at2759"/>
<name>A0A507AZY1_9PEZI</name>
<dbReference type="STRING" id="1093900.A0A507AZY1"/>
<accession>A0A507AZY1</accession>
<dbReference type="Proteomes" id="UP000319257">
    <property type="component" value="Unassembled WGS sequence"/>
</dbReference>
<evidence type="ECO:0000313" key="7">
    <source>
        <dbReference type="EMBL" id="TPX13027.1"/>
    </source>
</evidence>
<evidence type="ECO:0000256" key="3">
    <source>
        <dbReference type="PIRSR" id="PIRSR601461-2"/>
    </source>
</evidence>
<comment type="similarity">
    <text evidence="1">Belongs to the peptidase A1 family.</text>
</comment>
<evidence type="ECO:0000313" key="8">
    <source>
        <dbReference type="Proteomes" id="UP000319257"/>
    </source>
</evidence>
<dbReference type="PANTHER" id="PTHR47966">
    <property type="entry name" value="BETA-SITE APP-CLEAVING ENZYME, ISOFORM A-RELATED"/>
    <property type="match status" value="1"/>
</dbReference>
<evidence type="ECO:0000256" key="4">
    <source>
        <dbReference type="SAM" id="MobiDB-lite"/>
    </source>
</evidence>
<feature type="region of interest" description="Disordered" evidence="4">
    <location>
        <begin position="426"/>
        <end position="459"/>
    </location>
</feature>
<evidence type="ECO:0000256" key="2">
    <source>
        <dbReference type="PIRSR" id="PIRSR601461-1"/>
    </source>
</evidence>
<proteinExistence type="inferred from homology"/>
<feature type="signal peptide" evidence="5">
    <location>
        <begin position="1"/>
        <end position="17"/>
    </location>
</feature>
<dbReference type="AlphaFoldDB" id="A0A507AZY1"/>
<keyword evidence="8" id="KW-1185">Reference proteome</keyword>
<feature type="domain" description="Peptidase A1" evidence="6">
    <location>
        <begin position="72"/>
        <end position="389"/>
    </location>
</feature>
<feature type="region of interest" description="Disordered" evidence="4">
    <location>
        <begin position="63"/>
        <end position="82"/>
    </location>
</feature>
<feature type="chain" id="PRO_5021437459" description="Peptidase A1 domain-containing protein" evidence="5">
    <location>
        <begin position="18"/>
        <end position="483"/>
    </location>
</feature>